<dbReference type="OMA" id="GIQTWIN"/>
<name>C4Y3R2_CLAL4</name>
<proteinExistence type="predicted"/>
<feature type="region of interest" description="Disordered" evidence="1">
    <location>
        <begin position="414"/>
        <end position="543"/>
    </location>
</feature>
<evidence type="ECO:0000313" key="3">
    <source>
        <dbReference type="Proteomes" id="UP000007703"/>
    </source>
</evidence>
<dbReference type="FunCoup" id="C4Y3R2">
    <property type="interactions" value="99"/>
</dbReference>
<dbReference type="OrthoDB" id="4081733at2759"/>
<evidence type="ECO:0000313" key="2">
    <source>
        <dbReference type="EMBL" id="EEQ39049.1"/>
    </source>
</evidence>
<feature type="compositionally biased region" description="Low complexity" evidence="1">
    <location>
        <begin position="499"/>
        <end position="512"/>
    </location>
</feature>
<feature type="compositionally biased region" description="Polar residues" evidence="1">
    <location>
        <begin position="142"/>
        <end position="176"/>
    </location>
</feature>
<feature type="compositionally biased region" description="Polar residues" evidence="1">
    <location>
        <begin position="672"/>
        <end position="687"/>
    </location>
</feature>
<feature type="compositionally biased region" description="Polar residues" evidence="1">
    <location>
        <begin position="115"/>
        <end position="126"/>
    </location>
</feature>
<feature type="compositionally biased region" description="Basic and acidic residues" evidence="1">
    <location>
        <begin position="688"/>
        <end position="701"/>
    </location>
</feature>
<feature type="compositionally biased region" description="Basic and acidic residues" evidence="1">
    <location>
        <begin position="638"/>
        <end position="650"/>
    </location>
</feature>
<feature type="region of interest" description="Disordered" evidence="1">
    <location>
        <begin position="1"/>
        <end position="322"/>
    </location>
</feature>
<evidence type="ECO:0008006" key="4">
    <source>
        <dbReference type="Google" id="ProtNLM"/>
    </source>
</evidence>
<feature type="compositionally biased region" description="Acidic residues" evidence="1">
    <location>
        <begin position="99"/>
        <end position="113"/>
    </location>
</feature>
<feature type="compositionally biased region" description="Basic and acidic residues" evidence="1">
    <location>
        <begin position="307"/>
        <end position="317"/>
    </location>
</feature>
<dbReference type="KEGG" id="clu:CLUG_03175"/>
<accession>C4Y3R2</accession>
<evidence type="ECO:0000256" key="1">
    <source>
        <dbReference type="SAM" id="MobiDB-lite"/>
    </source>
</evidence>
<dbReference type="Proteomes" id="UP000007703">
    <property type="component" value="Unassembled WGS sequence"/>
</dbReference>
<sequence>MHVTRASQPHSRMLTLHSSPTMAENFERHKSTRWVRNSVPSYGDAWEDEYGDYDYEATPSHPDSTSQLSPQQTGSVPEKAASGSTLVLSIDKLKSHAEDGEEDDSEEDEEAEIDQQTNDRQPQTQRADPPKAEQAAALPPINSATPQDSSFAPPTPTFSTHQQSQAPPDTPQSEHSFVSDADSIQREPEHLNMMPAPQLNEIVEEPKSATHLALMRETSSATRLASPAIVPHATSPAPESLILSIDRMNLNNSSDNDDSDDDFRDSVNDNKNDQFSFGNDKGTVSSDEDDWGYNSQHSSNDEGDDLDVPHETEEVAPAKHHIKTDALDSLISDLSKMEKQSTMFDKNPVDLDEADVNMTENNENNIGSDSTDNYDFENAKAEEKDTSTVADTSGIGKLPSLNSIHEFSLPDFQETSFTAEEGPVPKLPVLPESNKSVEDFKRQHEDFVSNVSTRNSSLRKAPPVLDHTLLSNKEVERHGSNTDLGKNPPDVPSKQDAFDSFSKKGGSFDSSSILPPPVPRSADALSRRESTASQQTFNMGNWKPNTSIYRDKFVTDNDMESQMNMSIFNNDETNYSKFTGMKSEEVYSSSRSVLSVPETVDAYLPSIHETGSDDEEEGERKNSDNTLESKVTTNNSVLKDHSYDQARFEEMDPSSDPSTEDNTLESKDIENQNRLSKVSDGSANTSTERAREDASTLAEHAKPIQQGYPVFNWKKIMSISQPTDRIDSLRRAKEDEANYDTGLNYWLTETLRSSSVAPNIQIGKIATQAYQNAQHGDLKRHTSIRSKVSLVKDKMEAGNFGLQATSLGRKFLSRGKKLMKSNAE</sequence>
<feature type="compositionally biased region" description="Polar residues" evidence="1">
    <location>
        <begin position="624"/>
        <end position="637"/>
    </location>
</feature>
<dbReference type="InParanoid" id="C4Y3R2"/>
<reference evidence="2 3" key="1">
    <citation type="journal article" date="2009" name="Nature">
        <title>Evolution of pathogenicity and sexual reproduction in eight Candida genomes.</title>
        <authorList>
            <person name="Butler G."/>
            <person name="Rasmussen M.D."/>
            <person name="Lin M.F."/>
            <person name="Santos M.A."/>
            <person name="Sakthikumar S."/>
            <person name="Munro C.A."/>
            <person name="Rheinbay E."/>
            <person name="Grabherr M."/>
            <person name="Forche A."/>
            <person name="Reedy J.L."/>
            <person name="Agrafioti I."/>
            <person name="Arnaud M.B."/>
            <person name="Bates S."/>
            <person name="Brown A.J."/>
            <person name="Brunke S."/>
            <person name="Costanzo M.C."/>
            <person name="Fitzpatrick D.A."/>
            <person name="de Groot P.W."/>
            <person name="Harris D."/>
            <person name="Hoyer L.L."/>
            <person name="Hube B."/>
            <person name="Klis F.M."/>
            <person name="Kodira C."/>
            <person name="Lennard N."/>
            <person name="Logue M.E."/>
            <person name="Martin R."/>
            <person name="Neiman A.M."/>
            <person name="Nikolaou E."/>
            <person name="Quail M.A."/>
            <person name="Quinn J."/>
            <person name="Santos M.C."/>
            <person name="Schmitzberger F.F."/>
            <person name="Sherlock G."/>
            <person name="Shah P."/>
            <person name="Silverstein K.A."/>
            <person name="Skrzypek M.S."/>
            <person name="Soll D."/>
            <person name="Staggs R."/>
            <person name="Stansfield I."/>
            <person name="Stumpf M.P."/>
            <person name="Sudbery P.E."/>
            <person name="Srikantha T."/>
            <person name="Zeng Q."/>
            <person name="Berman J."/>
            <person name="Berriman M."/>
            <person name="Heitman J."/>
            <person name="Gow N.A."/>
            <person name="Lorenz M.C."/>
            <person name="Birren B.W."/>
            <person name="Kellis M."/>
            <person name="Cuomo C.A."/>
        </authorList>
    </citation>
    <scope>NUCLEOTIDE SEQUENCE [LARGE SCALE GENOMIC DNA]</scope>
    <source>
        <strain evidence="2 3">ATCC 42720</strain>
    </source>
</reference>
<protein>
    <recommendedName>
        <fullName evidence="4">Protein FYV8</fullName>
    </recommendedName>
</protein>
<feature type="compositionally biased region" description="Polar residues" evidence="1">
    <location>
        <begin position="531"/>
        <end position="543"/>
    </location>
</feature>
<feature type="compositionally biased region" description="Polar residues" evidence="1">
    <location>
        <begin position="1"/>
        <end position="22"/>
    </location>
</feature>
<feature type="compositionally biased region" description="Polar residues" evidence="1">
    <location>
        <begin position="61"/>
        <end position="75"/>
    </location>
</feature>
<dbReference type="GeneID" id="8498297"/>
<dbReference type="HOGENOM" id="CLU_015976_0_0_1"/>
<feature type="compositionally biased region" description="Acidic residues" evidence="1">
    <location>
        <begin position="45"/>
        <end position="55"/>
    </location>
</feature>
<feature type="compositionally biased region" description="Polar residues" evidence="1">
    <location>
        <begin position="449"/>
        <end position="458"/>
    </location>
</feature>
<dbReference type="VEuPathDB" id="FungiDB:CLUG_03175"/>
<dbReference type="EMBL" id="CH408078">
    <property type="protein sequence ID" value="EEQ39049.1"/>
    <property type="molecule type" value="Genomic_DNA"/>
</dbReference>
<feature type="region of interest" description="Disordered" evidence="1">
    <location>
        <begin position="608"/>
        <end position="701"/>
    </location>
</feature>
<feature type="compositionally biased region" description="Basic and acidic residues" evidence="1">
    <location>
        <begin position="435"/>
        <end position="447"/>
    </location>
</feature>
<organism evidence="2 3">
    <name type="scientific">Clavispora lusitaniae (strain ATCC 42720)</name>
    <name type="common">Yeast</name>
    <name type="synonym">Candida lusitaniae</name>
    <dbReference type="NCBI Taxonomy" id="306902"/>
    <lineage>
        <taxon>Eukaryota</taxon>
        <taxon>Fungi</taxon>
        <taxon>Dikarya</taxon>
        <taxon>Ascomycota</taxon>
        <taxon>Saccharomycotina</taxon>
        <taxon>Pichiomycetes</taxon>
        <taxon>Metschnikowiaceae</taxon>
        <taxon>Clavispora</taxon>
    </lineage>
</organism>
<dbReference type="AlphaFoldDB" id="C4Y3R2"/>
<gene>
    <name evidence="2" type="ORF">CLUG_03175</name>
</gene>
<feature type="compositionally biased region" description="Polar residues" evidence="1">
    <location>
        <begin position="273"/>
        <end position="285"/>
    </location>
</feature>